<keyword evidence="7" id="KW-1133">Transmembrane helix</keyword>
<keyword evidence="1 6" id="KW-0645">Protease</keyword>
<evidence type="ECO:0000313" key="10">
    <source>
        <dbReference type="EMBL" id="MBP2019525.1"/>
    </source>
</evidence>
<evidence type="ECO:0000256" key="1">
    <source>
        <dbReference type="ARBA" id="ARBA00022670"/>
    </source>
</evidence>
<reference evidence="10 11" key="1">
    <citation type="submission" date="2021-03" db="EMBL/GenBank/DDBJ databases">
        <title>Genomic Encyclopedia of Type Strains, Phase IV (KMG-IV): sequencing the most valuable type-strain genomes for metagenomic binning, comparative biology and taxonomic classification.</title>
        <authorList>
            <person name="Goeker M."/>
        </authorList>
    </citation>
    <scope>NUCLEOTIDE SEQUENCE [LARGE SCALE GENOMIC DNA]</scope>
    <source>
        <strain evidence="10 11">DSM 27138</strain>
    </source>
</reference>
<evidence type="ECO:0000256" key="5">
    <source>
        <dbReference type="ARBA" id="ARBA00023049"/>
    </source>
</evidence>
<protein>
    <submittedName>
        <fullName evidence="10">STE24 endopeptidase</fullName>
        <ecNumber evidence="10">3.4.24.84</ecNumber>
    </submittedName>
</protein>
<evidence type="ECO:0000256" key="7">
    <source>
        <dbReference type="SAM" id="Phobius"/>
    </source>
</evidence>
<dbReference type="PANTHER" id="PTHR10120">
    <property type="entry name" value="CAAX PRENYL PROTEASE 1"/>
    <property type="match status" value="1"/>
</dbReference>
<evidence type="ECO:0000256" key="6">
    <source>
        <dbReference type="RuleBase" id="RU003983"/>
    </source>
</evidence>
<evidence type="ECO:0000259" key="8">
    <source>
        <dbReference type="Pfam" id="PF01435"/>
    </source>
</evidence>
<keyword evidence="11" id="KW-1185">Reference proteome</keyword>
<feature type="transmembrane region" description="Helical" evidence="7">
    <location>
        <begin position="329"/>
        <end position="350"/>
    </location>
</feature>
<dbReference type="InterPro" id="IPR032456">
    <property type="entry name" value="Peptidase_M48_N"/>
</dbReference>
<keyword evidence="3 6" id="KW-0378">Hydrolase</keyword>
<feature type="transmembrane region" description="Helical" evidence="7">
    <location>
        <begin position="290"/>
        <end position="309"/>
    </location>
</feature>
<feature type="transmembrane region" description="Helical" evidence="7">
    <location>
        <begin position="68"/>
        <end position="90"/>
    </location>
</feature>
<dbReference type="EMBL" id="JAGGLG010000030">
    <property type="protein sequence ID" value="MBP2019525.1"/>
    <property type="molecule type" value="Genomic_DNA"/>
</dbReference>
<dbReference type="InterPro" id="IPR027057">
    <property type="entry name" value="CAXX_Prtase_1"/>
</dbReference>
<dbReference type="Pfam" id="PF16491">
    <property type="entry name" value="Peptidase_M48_N"/>
    <property type="match status" value="1"/>
</dbReference>
<gene>
    <name evidence="10" type="ORF">J2Z79_002967</name>
</gene>
<name>A0ABS4JVF3_9FIRM</name>
<dbReference type="Pfam" id="PF01435">
    <property type="entry name" value="Peptidase_M48"/>
    <property type="match status" value="1"/>
</dbReference>
<feature type="transmembrane region" description="Helical" evidence="7">
    <location>
        <begin position="140"/>
        <end position="168"/>
    </location>
</feature>
<dbReference type="CDD" id="cd07343">
    <property type="entry name" value="M48A_Zmpste24p_like"/>
    <property type="match status" value="1"/>
</dbReference>
<feature type="transmembrane region" description="Helical" evidence="7">
    <location>
        <begin position="175"/>
        <end position="203"/>
    </location>
</feature>
<evidence type="ECO:0000256" key="4">
    <source>
        <dbReference type="ARBA" id="ARBA00022833"/>
    </source>
</evidence>
<evidence type="ECO:0000256" key="2">
    <source>
        <dbReference type="ARBA" id="ARBA00022723"/>
    </source>
</evidence>
<evidence type="ECO:0000256" key="3">
    <source>
        <dbReference type="ARBA" id="ARBA00022801"/>
    </source>
</evidence>
<dbReference type="EC" id="3.4.24.84" evidence="10"/>
<dbReference type="RefSeq" id="WP_209467634.1">
    <property type="nucleotide sequence ID" value="NZ_JAGGLG010000030.1"/>
</dbReference>
<evidence type="ECO:0000313" key="11">
    <source>
        <dbReference type="Proteomes" id="UP001519289"/>
    </source>
</evidence>
<dbReference type="InterPro" id="IPR001915">
    <property type="entry name" value="Peptidase_M48"/>
</dbReference>
<comment type="caution">
    <text evidence="10">The sequence shown here is derived from an EMBL/GenBank/DDBJ whole genome shotgun (WGS) entry which is preliminary data.</text>
</comment>
<keyword evidence="2" id="KW-0479">Metal-binding</keyword>
<comment type="similarity">
    <text evidence="6">Belongs to the peptidase M48 family.</text>
</comment>
<dbReference type="Gene3D" id="3.30.2010.10">
    <property type="entry name" value="Metalloproteases ('zincins'), catalytic domain"/>
    <property type="match status" value="1"/>
</dbReference>
<evidence type="ECO:0000259" key="9">
    <source>
        <dbReference type="Pfam" id="PF16491"/>
    </source>
</evidence>
<feature type="domain" description="Peptidase M48" evidence="8">
    <location>
        <begin position="209"/>
        <end position="411"/>
    </location>
</feature>
<keyword evidence="7" id="KW-0812">Transmembrane</keyword>
<comment type="cofactor">
    <cofactor evidence="6">
        <name>Zn(2+)</name>
        <dbReference type="ChEBI" id="CHEBI:29105"/>
    </cofactor>
    <text evidence="6">Binds 1 zinc ion per subunit.</text>
</comment>
<keyword evidence="4 6" id="KW-0862">Zinc</keyword>
<sequence length="415" mass="45248">MRTPSLPLRAAWTALLTVALGLVLMLLFATLEQRPLDAEALRFFPADMLERGRQFTREARLAASLRTLASLGALAALCFHPAGARVLVWLEERGRGRWWREVAWVAVGAALITALVELPFDYYLGHVHERAYGLTRETPWAWLGDHLLSLLVGTGTSLLLWLALYALIRRSPARWWAGAAVVSAGFSLLMAALYPVLLLPLFYEVRPVSDPQVTAMIRSLADRAGVRVERIAELGVGAESSRLNAMVAGLGPTKQVFLYDTLLQELSPSELEAVLAHELSHAVSGDLLKGWLLSAALNAAGLGLAAWVLREMRGVAPLRLPAAQAARGVALLLLLMSLCEIAATPVQAALSRRMEVRADRYALELTQNPRALVQSFQKLARANPGDVAPPPLVEVLSHSHPSIIRRIRAALEPGR</sequence>
<keyword evidence="7" id="KW-0472">Membrane</keyword>
<accession>A0ABS4JVF3</accession>
<dbReference type="Proteomes" id="UP001519289">
    <property type="component" value="Unassembled WGS sequence"/>
</dbReference>
<dbReference type="GO" id="GO:0016787">
    <property type="term" value="F:hydrolase activity"/>
    <property type="evidence" value="ECO:0007669"/>
    <property type="project" value="UniProtKB-KW"/>
</dbReference>
<feature type="transmembrane region" description="Helical" evidence="7">
    <location>
        <begin position="102"/>
        <end position="120"/>
    </location>
</feature>
<organism evidence="10 11">
    <name type="scientific">Symbiobacterium terraclitae</name>
    <dbReference type="NCBI Taxonomy" id="557451"/>
    <lineage>
        <taxon>Bacteria</taxon>
        <taxon>Bacillati</taxon>
        <taxon>Bacillota</taxon>
        <taxon>Clostridia</taxon>
        <taxon>Eubacteriales</taxon>
        <taxon>Symbiobacteriaceae</taxon>
        <taxon>Symbiobacterium</taxon>
    </lineage>
</organism>
<feature type="transmembrane region" description="Helical" evidence="7">
    <location>
        <begin position="12"/>
        <end position="31"/>
    </location>
</feature>
<keyword evidence="5 6" id="KW-0482">Metalloprotease</keyword>
<proteinExistence type="inferred from homology"/>
<feature type="domain" description="CAAX prenyl protease 1 N-terminal" evidence="9">
    <location>
        <begin position="55"/>
        <end position="203"/>
    </location>
</feature>